<comment type="caution">
    <text evidence="1">The sequence shown here is derived from an EMBL/GenBank/DDBJ whole genome shotgun (WGS) entry which is preliminary data.</text>
</comment>
<organism evidence="1 2">
    <name type="scientific">Tenacibaculum polynesiense</name>
    <dbReference type="NCBI Taxonomy" id="3137857"/>
    <lineage>
        <taxon>Bacteria</taxon>
        <taxon>Pseudomonadati</taxon>
        <taxon>Bacteroidota</taxon>
        <taxon>Flavobacteriia</taxon>
        <taxon>Flavobacteriales</taxon>
        <taxon>Flavobacteriaceae</taxon>
        <taxon>Tenacibaculum</taxon>
    </lineage>
</organism>
<accession>A0ABP1EYY8</accession>
<evidence type="ECO:0000313" key="2">
    <source>
        <dbReference type="Proteomes" id="UP001497527"/>
    </source>
</evidence>
<name>A0ABP1EYY8_9FLAO</name>
<gene>
    <name evidence="1" type="ORF">T190423A01A_40118</name>
</gene>
<dbReference type="RefSeq" id="WP_348717731.1">
    <property type="nucleotide sequence ID" value="NZ_CAXJIO010000013.1"/>
</dbReference>
<keyword evidence="2" id="KW-1185">Reference proteome</keyword>
<dbReference type="EMBL" id="CAXJIO010000013">
    <property type="protein sequence ID" value="CAL2103525.1"/>
    <property type="molecule type" value="Genomic_DNA"/>
</dbReference>
<sequence>MKISNYFKLDKLSEPDKYNNRYMTGTYDFVKLNLILDIEFQVFNQPENDMSGFETLEKILKEFEREFSLKYLDSLKERVFEKLSLDLVTDNEESECNRRKKSLQLHSIIFFL</sequence>
<reference evidence="1 2" key="1">
    <citation type="submission" date="2024-05" db="EMBL/GenBank/DDBJ databases">
        <authorList>
            <person name="Duchaud E."/>
        </authorList>
    </citation>
    <scope>NUCLEOTIDE SEQUENCE [LARGE SCALE GENOMIC DNA]</scope>
    <source>
        <strain evidence="1">Ena-SAMPLE-TAB-13-05-2024-13:56:06:370-140308</strain>
    </source>
</reference>
<dbReference type="Proteomes" id="UP001497527">
    <property type="component" value="Unassembled WGS sequence"/>
</dbReference>
<evidence type="ECO:0000313" key="1">
    <source>
        <dbReference type="EMBL" id="CAL2103525.1"/>
    </source>
</evidence>
<proteinExistence type="predicted"/>
<protein>
    <submittedName>
        <fullName evidence="1">Uncharacterized protein</fullName>
    </submittedName>
</protein>